<sequence>MSALNETVMKVAQSLSDKRDDHMMETGHTRFTLPEIRPIDIIEGMKFEFVQYCEDCREENYQ</sequence>
<evidence type="ECO:0000313" key="1">
    <source>
        <dbReference type="EMBL" id="KKL86101.1"/>
    </source>
</evidence>
<comment type="caution">
    <text evidence="1">The sequence shown here is derived from an EMBL/GenBank/DDBJ whole genome shotgun (WGS) entry which is preliminary data.</text>
</comment>
<reference evidence="1" key="1">
    <citation type="journal article" date="2015" name="Nature">
        <title>Complex archaea that bridge the gap between prokaryotes and eukaryotes.</title>
        <authorList>
            <person name="Spang A."/>
            <person name="Saw J.H."/>
            <person name="Jorgensen S.L."/>
            <person name="Zaremba-Niedzwiedzka K."/>
            <person name="Martijn J."/>
            <person name="Lind A.E."/>
            <person name="van Eijk R."/>
            <person name="Schleper C."/>
            <person name="Guy L."/>
            <person name="Ettema T.J."/>
        </authorList>
    </citation>
    <scope>NUCLEOTIDE SEQUENCE</scope>
</reference>
<proteinExistence type="predicted"/>
<dbReference type="AlphaFoldDB" id="A0A0F9G6N3"/>
<protein>
    <submittedName>
        <fullName evidence="1">Uncharacterized protein</fullName>
    </submittedName>
</protein>
<gene>
    <name evidence="1" type="ORF">LCGC14_1948080</name>
</gene>
<dbReference type="EMBL" id="LAZR01021214">
    <property type="protein sequence ID" value="KKL86101.1"/>
    <property type="molecule type" value="Genomic_DNA"/>
</dbReference>
<accession>A0A0F9G6N3</accession>
<organism evidence="1">
    <name type="scientific">marine sediment metagenome</name>
    <dbReference type="NCBI Taxonomy" id="412755"/>
    <lineage>
        <taxon>unclassified sequences</taxon>
        <taxon>metagenomes</taxon>
        <taxon>ecological metagenomes</taxon>
    </lineage>
</organism>
<name>A0A0F9G6N3_9ZZZZ</name>